<sequence length="207" mass="21777">MEMVLLVVAWMVGGGSPGPATLAIAGTAMQRGRPAGLAVAGGVVTGSAFWGMAAALGMSALMLAHAWLFTSLRYVGAVFLLYLAYKALRAALKPGATVPVAAIGATRLRQLWLKGTLIHLTNPKAILGWGAVFAVAVPPSAPPAQIWQTFSVLITASSIVFFGYGFLFSSDHMIRAYVRARRWFEATFGLLFGAAGMALLFTRGQTS</sequence>
<dbReference type="Pfam" id="PF01810">
    <property type="entry name" value="LysE"/>
    <property type="match status" value="1"/>
</dbReference>
<evidence type="ECO:0000313" key="7">
    <source>
        <dbReference type="EMBL" id="WZC50177.2"/>
    </source>
</evidence>
<feature type="transmembrane region" description="Helical" evidence="6">
    <location>
        <begin position="182"/>
        <end position="201"/>
    </location>
</feature>
<evidence type="ECO:0000256" key="2">
    <source>
        <dbReference type="ARBA" id="ARBA00022475"/>
    </source>
</evidence>
<evidence type="ECO:0000256" key="4">
    <source>
        <dbReference type="ARBA" id="ARBA00022989"/>
    </source>
</evidence>
<dbReference type="RefSeq" id="WP_373636773.1">
    <property type="nucleotide sequence ID" value="NZ_CP150951.2"/>
</dbReference>
<name>A0ABZ2V7S3_9RHOB</name>
<keyword evidence="2" id="KW-1003">Cell membrane</keyword>
<dbReference type="PANTHER" id="PTHR30086:SF19">
    <property type="entry name" value="THREONINE EFFLUX PROTEIN"/>
    <property type="match status" value="1"/>
</dbReference>
<reference evidence="8" key="1">
    <citation type="submission" date="2024-04" db="EMBL/GenBank/DDBJ databases">
        <title>Phylogenomic analyses of a clade within the roseobacter group suggest taxonomic reassignments of species of the genera Aestuariivita, Citreicella, Loktanella, Nautella, Pelagibaca, Ruegeria, Thalassobius, Thiobacimonas and Tropicibacter, and the proposal o.</title>
        <authorList>
            <person name="Jeon C.O."/>
        </authorList>
    </citation>
    <scope>NUCLEOTIDE SEQUENCE [LARGE SCALE GENOMIC DNA]</scope>
    <source>
        <strain evidence="8">BS5-3</strain>
    </source>
</reference>
<evidence type="ECO:0000256" key="1">
    <source>
        <dbReference type="ARBA" id="ARBA00004651"/>
    </source>
</evidence>
<dbReference type="Proteomes" id="UP001440612">
    <property type="component" value="Chromosome"/>
</dbReference>
<feature type="transmembrane region" description="Helical" evidence="6">
    <location>
        <begin position="146"/>
        <end position="170"/>
    </location>
</feature>
<keyword evidence="4 6" id="KW-1133">Transmembrane helix</keyword>
<protein>
    <submittedName>
        <fullName evidence="7">LysE family translocator</fullName>
    </submittedName>
</protein>
<keyword evidence="5 6" id="KW-0472">Membrane</keyword>
<organism evidence="7 8">
    <name type="scientific">Yoonia phaeophyticola</name>
    <dbReference type="NCBI Taxonomy" id="3137369"/>
    <lineage>
        <taxon>Bacteria</taxon>
        <taxon>Pseudomonadati</taxon>
        <taxon>Pseudomonadota</taxon>
        <taxon>Alphaproteobacteria</taxon>
        <taxon>Rhodobacterales</taxon>
        <taxon>Paracoccaceae</taxon>
        <taxon>Yoonia</taxon>
    </lineage>
</organism>
<accession>A0ABZ2V7S3</accession>
<comment type="subcellular location">
    <subcellularLocation>
        <location evidence="1">Cell membrane</location>
        <topology evidence="1">Multi-pass membrane protein</topology>
    </subcellularLocation>
</comment>
<dbReference type="EMBL" id="CP150951">
    <property type="protein sequence ID" value="WZC50177.2"/>
    <property type="molecule type" value="Genomic_DNA"/>
</dbReference>
<evidence type="ECO:0000313" key="8">
    <source>
        <dbReference type="Proteomes" id="UP001440612"/>
    </source>
</evidence>
<keyword evidence="8" id="KW-1185">Reference proteome</keyword>
<dbReference type="PANTHER" id="PTHR30086">
    <property type="entry name" value="ARGININE EXPORTER PROTEIN ARGO"/>
    <property type="match status" value="1"/>
</dbReference>
<evidence type="ECO:0000256" key="5">
    <source>
        <dbReference type="ARBA" id="ARBA00023136"/>
    </source>
</evidence>
<feature type="transmembrane region" description="Helical" evidence="6">
    <location>
        <begin position="35"/>
        <end position="56"/>
    </location>
</feature>
<gene>
    <name evidence="7" type="ORF">AABB29_05930</name>
</gene>
<keyword evidence="3 6" id="KW-0812">Transmembrane</keyword>
<dbReference type="InterPro" id="IPR001123">
    <property type="entry name" value="LeuE-type"/>
</dbReference>
<proteinExistence type="predicted"/>
<evidence type="ECO:0000256" key="6">
    <source>
        <dbReference type="SAM" id="Phobius"/>
    </source>
</evidence>
<feature type="transmembrane region" description="Helical" evidence="6">
    <location>
        <begin position="63"/>
        <end position="85"/>
    </location>
</feature>
<evidence type="ECO:0000256" key="3">
    <source>
        <dbReference type="ARBA" id="ARBA00022692"/>
    </source>
</evidence>